<evidence type="ECO:0000313" key="2">
    <source>
        <dbReference type="Proteomes" id="UP000176998"/>
    </source>
</evidence>
<reference evidence="1 2" key="1">
    <citation type="submission" date="2016-09" db="EMBL/GenBank/DDBJ databases">
        <authorList>
            <person name="Capua I."/>
            <person name="De Benedictis P."/>
            <person name="Joannis T."/>
            <person name="Lombin L.H."/>
            <person name="Cattoli G."/>
        </authorList>
    </citation>
    <scope>NUCLEOTIDE SEQUENCE [LARGE SCALE GENOMIC DNA]</scope>
    <source>
        <strain evidence="1 2">IMI 309357</strain>
    </source>
</reference>
<organism evidence="1 2">
    <name type="scientific">Colletotrichum orchidophilum</name>
    <dbReference type="NCBI Taxonomy" id="1209926"/>
    <lineage>
        <taxon>Eukaryota</taxon>
        <taxon>Fungi</taxon>
        <taxon>Dikarya</taxon>
        <taxon>Ascomycota</taxon>
        <taxon>Pezizomycotina</taxon>
        <taxon>Sordariomycetes</taxon>
        <taxon>Hypocreomycetidae</taxon>
        <taxon>Glomerellales</taxon>
        <taxon>Glomerellaceae</taxon>
        <taxon>Colletotrichum</taxon>
    </lineage>
</organism>
<accession>A0A1G4BIG1</accession>
<dbReference type="AlphaFoldDB" id="A0A1G4BIG1"/>
<proteinExistence type="predicted"/>
<evidence type="ECO:0000313" key="1">
    <source>
        <dbReference type="EMBL" id="OHF01088.1"/>
    </source>
</evidence>
<name>A0A1G4BIG1_9PEZI</name>
<dbReference type="RefSeq" id="XP_022478230.1">
    <property type="nucleotide sequence ID" value="XM_022615304.1"/>
</dbReference>
<dbReference type="Proteomes" id="UP000176998">
    <property type="component" value="Unassembled WGS sequence"/>
</dbReference>
<protein>
    <submittedName>
        <fullName evidence="1">Uncharacterized protein</fullName>
    </submittedName>
</protein>
<dbReference type="GeneID" id="34556814"/>
<dbReference type="EMBL" id="MJBS01000022">
    <property type="protein sequence ID" value="OHF01088.1"/>
    <property type="molecule type" value="Genomic_DNA"/>
</dbReference>
<feature type="non-terminal residue" evidence="1">
    <location>
        <position position="1"/>
    </location>
</feature>
<comment type="caution">
    <text evidence="1">The sequence shown here is derived from an EMBL/GenBank/DDBJ whole genome shotgun (WGS) entry which is preliminary data.</text>
</comment>
<gene>
    <name evidence="1" type="ORF">CORC01_03655</name>
</gene>
<sequence>KGDIHYGNNGRIAAKWLPPTSRSSPQIVQRPNLRTHLQHLLDNSPDLETVGIVLRHLLYFSTCVLESHNSSTVPLKPLRLSRRLPIAFIVLRKQPTFLEPPHSTLCRIPKPWVLATILSVTRHLPCAAVPCLSLRCPGLMIVVAFFLP</sequence>
<keyword evidence="2" id="KW-1185">Reference proteome</keyword>